<keyword evidence="4" id="KW-1185">Reference proteome</keyword>
<comment type="caution">
    <text evidence="3">The sequence shown here is derived from an EMBL/GenBank/DDBJ whole genome shotgun (WGS) entry which is preliminary data.</text>
</comment>
<dbReference type="InterPro" id="IPR035979">
    <property type="entry name" value="RBD_domain_sf"/>
</dbReference>
<accession>A0ABQ7SSQ5</accession>
<evidence type="ECO:0000259" key="2">
    <source>
        <dbReference type="PROSITE" id="PS51194"/>
    </source>
</evidence>
<feature type="domain" description="Helicase C-terminal" evidence="2">
    <location>
        <begin position="1"/>
        <end position="158"/>
    </location>
</feature>
<dbReference type="PANTHER" id="PTHR18934:SF113">
    <property type="entry name" value="ATP-DEPENDENT RNA HELICASE TDRD9"/>
    <property type="match status" value="1"/>
</dbReference>
<dbReference type="Pfam" id="PF00271">
    <property type="entry name" value="Helicase_C"/>
    <property type="match status" value="1"/>
</dbReference>
<dbReference type="PANTHER" id="PTHR18934">
    <property type="entry name" value="ATP-DEPENDENT RNA HELICASE"/>
    <property type="match status" value="1"/>
</dbReference>
<keyword evidence="1" id="KW-0963">Cytoplasm</keyword>
<dbReference type="Gene3D" id="1.20.120.1080">
    <property type="match status" value="1"/>
</dbReference>
<sequence>MCVKENVALGLAEINYMHELLTNMVHRRLQVYPLHSSVTLEEQNNVFLAPVLGYRKILLSTNIAESSVTVPDVKYVIDFCLTRTLVCDEDTNYQSLRLCWASKSSCNQRRGRAGRVSKGYCYRLVYKDFWTHYIPETTMPEMMRCPLETTVLKVKLLDMGEPRALLATALSPPSISDIEHTVLRLKEIGALAIGVHSEENNPYDGELTFLGRVLAQLPVNQHLGKLIVLGHVFGCLDECLIMAAALSLNNFFTVPFRQHLDGYRNKMHFSGNSKSDCIALVDAFKVAELYEDLKKRVSKFNMHVNTHPPAMDHEHVYKQRFFLQVVMAGAFYPNYFTLGQCDEEIAVKELSGKDPKTTIVLKNIPPYGFLYYKQLQSLFRQCGQVKSISYDGAKAFVEFSRNPMERFIILPAVYLALKMSQLRKLFELNVHSPEEIEDKMKGGGTTTIRATRVNVDFQKHTVTPIQKFSNTLEKLPTISSLDLSINVTEVQKPKHTKLYISLFSEGGELYSGS</sequence>
<name>A0ABQ7SSQ5_PHRPL</name>
<dbReference type="InterPro" id="IPR007502">
    <property type="entry name" value="Helicase-assoc_dom"/>
</dbReference>
<proteinExistence type="predicted"/>
<dbReference type="InterPro" id="IPR001650">
    <property type="entry name" value="Helicase_C-like"/>
</dbReference>
<dbReference type="Gene3D" id="3.40.50.300">
    <property type="entry name" value="P-loop containing nucleotide triphosphate hydrolases"/>
    <property type="match status" value="1"/>
</dbReference>
<evidence type="ECO:0000256" key="1">
    <source>
        <dbReference type="ARBA" id="ARBA00022490"/>
    </source>
</evidence>
<dbReference type="Pfam" id="PF21010">
    <property type="entry name" value="HA2_C"/>
    <property type="match status" value="1"/>
</dbReference>
<dbReference type="PROSITE" id="PS51194">
    <property type="entry name" value="HELICASE_CTER"/>
    <property type="match status" value="1"/>
</dbReference>
<gene>
    <name evidence="3" type="ORF">JD844_020626</name>
</gene>
<dbReference type="InterPro" id="IPR027417">
    <property type="entry name" value="P-loop_NTPase"/>
</dbReference>
<protein>
    <recommendedName>
        <fullName evidence="2">Helicase C-terminal domain-containing protein</fullName>
    </recommendedName>
</protein>
<dbReference type="SMART" id="SM00490">
    <property type="entry name" value="HELICc"/>
    <property type="match status" value="1"/>
</dbReference>
<organism evidence="3 4">
    <name type="scientific">Phrynosoma platyrhinos</name>
    <name type="common">Desert horned lizard</name>
    <dbReference type="NCBI Taxonomy" id="52577"/>
    <lineage>
        <taxon>Eukaryota</taxon>
        <taxon>Metazoa</taxon>
        <taxon>Chordata</taxon>
        <taxon>Craniata</taxon>
        <taxon>Vertebrata</taxon>
        <taxon>Euteleostomi</taxon>
        <taxon>Lepidosauria</taxon>
        <taxon>Squamata</taxon>
        <taxon>Bifurcata</taxon>
        <taxon>Unidentata</taxon>
        <taxon>Episquamata</taxon>
        <taxon>Toxicofera</taxon>
        <taxon>Iguania</taxon>
        <taxon>Phrynosomatidae</taxon>
        <taxon>Phrynosomatinae</taxon>
        <taxon>Phrynosoma</taxon>
    </lineage>
</organism>
<dbReference type="SUPFAM" id="SSF52540">
    <property type="entry name" value="P-loop containing nucleoside triphosphate hydrolases"/>
    <property type="match status" value="1"/>
</dbReference>
<dbReference type="SMART" id="SM00847">
    <property type="entry name" value="HA2"/>
    <property type="match status" value="1"/>
</dbReference>
<evidence type="ECO:0000313" key="3">
    <source>
        <dbReference type="EMBL" id="KAH0620329.1"/>
    </source>
</evidence>
<evidence type="ECO:0000313" key="4">
    <source>
        <dbReference type="Proteomes" id="UP000826234"/>
    </source>
</evidence>
<dbReference type="CDD" id="cd18791">
    <property type="entry name" value="SF2_C_RHA"/>
    <property type="match status" value="1"/>
</dbReference>
<reference evidence="3 4" key="1">
    <citation type="journal article" date="2022" name="Gigascience">
        <title>A chromosome-level genome assembly and annotation of the desert horned lizard, Phrynosoma platyrhinos, provides insight into chromosomal rearrangements among reptiles.</title>
        <authorList>
            <person name="Koochekian N."/>
            <person name="Ascanio A."/>
            <person name="Farleigh K."/>
            <person name="Card D.C."/>
            <person name="Schield D.R."/>
            <person name="Castoe T.A."/>
            <person name="Jezkova T."/>
        </authorList>
    </citation>
    <scope>NUCLEOTIDE SEQUENCE [LARGE SCALE GENOMIC DNA]</scope>
    <source>
        <strain evidence="3">NK-2021</strain>
    </source>
</reference>
<dbReference type="Proteomes" id="UP000826234">
    <property type="component" value="Unassembled WGS sequence"/>
</dbReference>
<dbReference type="EMBL" id="JAIPUX010003289">
    <property type="protein sequence ID" value="KAH0620329.1"/>
    <property type="molecule type" value="Genomic_DNA"/>
</dbReference>
<dbReference type="SUPFAM" id="SSF54928">
    <property type="entry name" value="RNA-binding domain, RBD"/>
    <property type="match status" value="1"/>
</dbReference>